<proteinExistence type="predicted"/>
<keyword evidence="2" id="KW-1185">Reference proteome</keyword>
<gene>
    <name evidence="1" type="ORF">B0F90DRAFT_1824836</name>
</gene>
<sequence>MASGSNYASTGVSGIHEDNNTSQASQYVKHGHQNTQTTAQMGIMLTNVAVGTEDNLQDANPKCPQRRYLVTDLPFPHGSVEDPFGANNHVEGIIEDIWCLVYLDIPLGPSDVPARLGPKAAALAQPEAALAFLKSGLGQSCHRWLGPGPAWPKLQLLAEKIL</sequence>
<dbReference type="AlphaFoldDB" id="A0AAD4LV34"/>
<protein>
    <submittedName>
        <fullName evidence="1">Uncharacterized protein</fullName>
    </submittedName>
</protein>
<dbReference type="Proteomes" id="UP001203297">
    <property type="component" value="Unassembled WGS sequence"/>
</dbReference>
<comment type="caution">
    <text evidence="1">The sequence shown here is derived from an EMBL/GenBank/DDBJ whole genome shotgun (WGS) entry which is preliminary data.</text>
</comment>
<reference evidence="1" key="1">
    <citation type="journal article" date="2022" name="New Phytol.">
        <title>Evolutionary transition to the ectomycorrhizal habit in the genomes of a hyperdiverse lineage of mushroom-forming fungi.</title>
        <authorList>
            <person name="Looney B."/>
            <person name="Miyauchi S."/>
            <person name="Morin E."/>
            <person name="Drula E."/>
            <person name="Courty P.E."/>
            <person name="Kohler A."/>
            <person name="Kuo A."/>
            <person name="LaButti K."/>
            <person name="Pangilinan J."/>
            <person name="Lipzen A."/>
            <person name="Riley R."/>
            <person name="Andreopoulos W."/>
            <person name="He G."/>
            <person name="Johnson J."/>
            <person name="Nolan M."/>
            <person name="Tritt A."/>
            <person name="Barry K.W."/>
            <person name="Grigoriev I.V."/>
            <person name="Nagy L.G."/>
            <person name="Hibbett D."/>
            <person name="Henrissat B."/>
            <person name="Matheny P.B."/>
            <person name="Labbe J."/>
            <person name="Martin F.M."/>
        </authorList>
    </citation>
    <scope>NUCLEOTIDE SEQUENCE</scope>
    <source>
        <strain evidence="1">BPL690</strain>
    </source>
</reference>
<evidence type="ECO:0000313" key="1">
    <source>
        <dbReference type="EMBL" id="KAI0290665.1"/>
    </source>
</evidence>
<organism evidence="1 2">
    <name type="scientific">Multifurca ochricompacta</name>
    <dbReference type="NCBI Taxonomy" id="376703"/>
    <lineage>
        <taxon>Eukaryota</taxon>
        <taxon>Fungi</taxon>
        <taxon>Dikarya</taxon>
        <taxon>Basidiomycota</taxon>
        <taxon>Agaricomycotina</taxon>
        <taxon>Agaricomycetes</taxon>
        <taxon>Russulales</taxon>
        <taxon>Russulaceae</taxon>
        <taxon>Multifurca</taxon>
    </lineage>
</organism>
<dbReference type="EMBL" id="WTXG01000208">
    <property type="protein sequence ID" value="KAI0290665.1"/>
    <property type="molecule type" value="Genomic_DNA"/>
</dbReference>
<accession>A0AAD4LV34</accession>
<evidence type="ECO:0000313" key="2">
    <source>
        <dbReference type="Proteomes" id="UP001203297"/>
    </source>
</evidence>
<name>A0AAD4LV34_9AGAM</name>